<comment type="similarity">
    <text evidence="1">Belongs to the arthropod CHH/MIH/GIH/VIH hormone family.</text>
</comment>
<evidence type="ECO:0000256" key="2">
    <source>
        <dbReference type="PIRSR" id="PIRSR631098-51"/>
    </source>
</evidence>
<name>A0AAV2RWT8_MEGNR</name>
<organism evidence="4 5">
    <name type="scientific">Meganyctiphanes norvegica</name>
    <name type="common">Northern krill</name>
    <name type="synonym">Thysanopoda norvegica</name>
    <dbReference type="NCBI Taxonomy" id="48144"/>
    <lineage>
        <taxon>Eukaryota</taxon>
        <taxon>Metazoa</taxon>
        <taxon>Ecdysozoa</taxon>
        <taxon>Arthropoda</taxon>
        <taxon>Crustacea</taxon>
        <taxon>Multicrustacea</taxon>
        <taxon>Malacostraca</taxon>
        <taxon>Eumalacostraca</taxon>
        <taxon>Eucarida</taxon>
        <taxon>Euphausiacea</taxon>
        <taxon>Euphausiidae</taxon>
        <taxon>Meganyctiphanes</taxon>
    </lineage>
</organism>
<keyword evidence="3" id="KW-0732">Signal</keyword>
<dbReference type="Proteomes" id="UP001497623">
    <property type="component" value="Unassembled WGS sequence"/>
</dbReference>
<feature type="signal peptide" evidence="3">
    <location>
        <begin position="1"/>
        <end position="27"/>
    </location>
</feature>
<dbReference type="EMBL" id="CAXKWB010037027">
    <property type="protein sequence ID" value="CAL4149317.1"/>
    <property type="molecule type" value="Genomic_DNA"/>
</dbReference>
<dbReference type="SUPFAM" id="SSF81778">
    <property type="entry name" value="Crustacean CHH/MIH/GIH neurohormone"/>
    <property type="match status" value="1"/>
</dbReference>
<keyword evidence="5" id="KW-1185">Reference proteome</keyword>
<dbReference type="Gene3D" id="1.10.2010.10">
    <property type="entry name" value="Crustacean CHH/MIH/GIH neurohormone"/>
    <property type="match status" value="1"/>
</dbReference>
<proteinExistence type="inferred from homology"/>
<sequence length="117" mass="13972">MMTFNNGWQLLMMIASIVLLQASYGHGHRKYQPYTYGEFKTLNCTGDFDGNKGAFKVLRHICDECYNLYGYPYTHIKEECMDDCFQNKRFKNCVAELKMEEKRHEFENHVDFVNNRF</sequence>
<dbReference type="GO" id="GO:0007623">
    <property type="term" value="P:circadian rhythm"/>
    <property type="evidence" value="ECO:0007669"/>
    <property type="project" value="TreeGrafter"/>
</dbReference>
<dbReference type="AlphaFoldDB" id="A0AAV2RWT8"/>
<evidence type="ECO:0000313" key="5">
    <source>
        <dbReference type="Proteomes" id="UP001497623"/>
    </source>
</evidence>
<dbReference type="InterPro" id="IPR035957">
    <property type="entry name" value="Crust_neurohorm_sf"/>
</dbReference>
<dbReference type="PANTHER" id="PTHR35981">
    <property type="entry name" value="ION TRANSPORT PEPTIDE, ISOFORM C"/>
    <property type="match status" value="1"/>
</dbReference>
<gene>
    <name evidence="4" type="ORF">MNOR_LOCUS30399</name>
</gene>
<evidence type="ECO:0000256" key="1">
    <source>
        <dbReference type="ARBA" id="ARBA00005447"/>
    </source>
</evidence>
<feature type="disulfide bond" evidence="2">
    <location>
        <begin position="65"/>
        <end position="93"/>
    </location>
</feature>
<dbReference type="Pfam" id="PF01147">
    <property type="entry name" value="Crust_neurohorm"/>
    <property type="match status" value="1"/>
</dbReference>
<feature type="disulfide bond" evidence="2">
    <location>
        <begin position="44"/>
        <end position="84"/>
    </location>
</feature>
<protein>
    <submittedName>
        <fullName evidence="4">Uncharacterized protein</fullName>
    </submittedName>
</protein>
<comment type="caution">
    <text evidence="4">The sequence shown here is derived from an EMBL/GenBank/DDBJ whole genome shotgun (WGS) entry which is preliminary data.</text>
</comment>
<reference evidence="4 5" key="1">
    <citation type="submission" date="2024-05" db="EMBL/GenBank/DDBJ databases">
        <authorList>
            <person name="Wallberg A."/>
        </authorList>
    </citation>
    <scope>NUCLEOTIDE SEQUENCE [LARGE SCALE GENOMIC DNA]</scope>
</reference>
<dbReference type="PANTHER" id="PTHR35981:SF2">
    <property type="entry name" value="ION TRANSPORT PEPTIDE, ISOFORM C"/>
    <property type="match status" value="1"/>
</dbReference>
<dbReference type="InterPro" id="IPR031098">
    <property type="entry name" value="Crust_neurohorm"/>
</dbReference>
<feature type="disulfide bond" evidence="2">
    <location>
        <begin position="62"/>
        <end position="80"/>
    </location>
</feature>
<accession>A0AAV2RWT8</accession>
<evidence type="ECO:0000256" key="3">
    <source>
        <dbReference type="SAM" id="SignalP"/>
    </source>
</evidence>
<evidence type="ECO:0000313" key="4">
    <source>
        <dbReference type="EMBL" id="CAL4149317.1"/>
    </source>
</evidence>
<keyword evidence="2" id="KW-1015">Disulfide bond</keyword>
<feature type="chain" id="PRO_5043438795" evidence="3">
    <location>
        <begin position="28"/>
        <end position="117"/>
    </location>
</feature>